<keyword evidence="1" id="KW-0732">Signal</keyword>
<proteinExistence type="predicted"/>
<reference evidence="3" key="2">
    <citation type="submission" date="2020-09" db="EMBL/GenBank/DDBJ databases">
        <authorList>
            <person name="Sun Q."/>
            <person name="Zhou Y."/>
        </authorList>
    </citation>
    <scope>NUCLEOTIDE SEQUENCE</scope>
    <source>
        <strain evidence="3">CGMCC 4.3508</strain>
    </source>
</reference>
<comment type="caution">
    <text evidence="3">The sequence shown here is derived from an EMBL/GenBank/DDBJ whole genome shotgun (WGS) entry which is preliminary data.</text>
</comment>
<dbReference type="PANTHER" id="PTHR30024">
    <property type="entry name" value="ALIPHATIC SULFONATES-BINDING PROTEIN-RELATED"/>
    <property type="match status" value="1"/>
</dbReference>
<dbReference type="PROSITE" id="PS51257">
    <property type="entry name" value="PROKAR_LIPOPROTEIN"/>
    <property type="match status" value="1"/>
</dbReference>
<feature type="domain" description="SsuA/THI5-like" evidence="2">
    <location>
        <begin position="53"/>
        <end position="270"/>
    </location>
</feature>
<evidence type="ECO:0000313" key="3">
    <source>
        <dbReference type="EMBL" id="GGL11613.1"/>
    </source>
</evidence>
<reference evidence="3" key="1">
    <citation type="journal article" date="2014" name="Int. J. Syst. Evol. Microbiol.">
        <title>Complete genome sequence of Corynebacterium casei LMG S-19264T (=DSM 44701T), isolated from a smear-ripened cheese.</title>
        <authorList>
            <consortium name="US DOE Joint Genome Institute (JGI-PGF)"/>
            <person name="Walter F."/>
            <person name="Albersmeier A."/>
            <person name="Kalinowski J."/>
            <person name="Ruckert C."/>
        </authorList>
    </citation>
    <scope>NUCLEOTIDE SEQUENCE</scope>
    <source>
        <strain evidence="3">CGMCC 4.3508</strain>
    </source>
</reference>
<dbReference type="AlphaFoldDB" id="A0A917RL10"/>
<name>A0A917RL10_9NOCA</name>
<evidence type="ECO:0000259" key="2">
    <source>
        <dbReference type="Pfam" id="PF09084"/>
    </source>
</evidence>
<dbReference type="RefSeq" id="WP_062997953.1">
    <property type="nucleotide sequence ID" value="NZ_BMMH01000005.1"/>
</dbReference>
<protein>
    <recommendedName>
        <fullName evidence="2">SsuA/THI5-like domain-containing protein</fullName>
    </recommendedName>
</protein>
<dbReference type="Gene3D" id="3.40.190.10">
    <property type="entry name" value="Periplasmic binding protein-like II"/>
    <property type="match status" value="2"/>
</dbReference>
<dbReference type="InterPro" id="IPR015168">
    <property type="entry name" value="SsuA/THI5"/>
</dbReference>
<feature type="signal peptide" evidence="1">
    <location>
        <begin position="1"/>
        <end position="26"/>
    </location>
</feature>
<dbReference type="Proteomes" id="UP000638263">
    <property type="component" value="Unassembled WGS sequence"/>
</dbReference>
<sequence length="332" mass="34566">MEFPTLRRRTALAAAAALALSLTACSGGAVPAGLDPTPQTPVTVQAGFIPVIDVAALYLGEKQGFFANRGIELNINTAQGGAAAVPPVITGEYQFAFSNIVSVLAARSQGLPLKVIASGSSSTGVAGKDVTMIRVPENSPIRSAADLAGKKVGVNTLKSLLQMLGQVSVEAAHADPASVDFVEMPFPDAVTALGNGNIDAMVTAEPFDTIAAGANTRVIASPYLDMSNSSLTTSVYFTSEQQLQQNPKLFPALKAAIDESLVYAGSHPEETRAQLSSFMKIDPAVAQRVILPTFAPLIPPSSVDVFVKAARQFDLIGDDVSYNDLMWSGSVA</sequence>
<feature type="chain" id="PRO_5038393714" description="SsuA/THI5-like domain-containing protein" evidence="1">
    <location>
        <begin position="27"/>
        <end position="332"/>
    </location>
</feature>
<evidence type="ECO:0000313" key="4">
    <source>
        <dbReference type="Proteomes" id="UP000638263"/>
    </source>
</evidence>
<keyword evidence="4" id="KW-1185">Reference proteome</keyword>
<dbReference type="EMBL" id="BMMH01000005">
    <property type="protein sequence ID" value="GGL11613.1"/>
    <property type="molecule type" value="Genomic_DNA"/>
</dbReference>
<evidence type="ECO:0000256" key="1">
    <source>
        <dbReference type="SAM" id="SignalP"/>
    </source>
</evidence>
<organism evidence="3 4">
    <name type="scientific">Nocardia jinanensis</name>
    <dbReference type="NCBI Taxonomy" id="382504"/>
    <lineage>
        <taxon>Bacteria</taxon>
        <taxon>Bacillati</taxon>
        <taxon>Actinomycetota</taxon>
        <taxon>Actinomycetes</taxon>
        <taxon>Mycobacteriales</taxon>
        <taxon>Nocardiaceae</taxon>
        <taxon>Nocardia</taxon>
    </lineage>
</organism>
<dbReference type="Pfam" id="PF09084">
    <property type="entry name" value="NMT1"/>
    <property type="match status" value="1"/>
</dbReference>
<dbReference type="PROSITE" id="PS51318">
    <property type="entry name" value="TAT"/>
    <property type="match status" value="1"/>
</dbReference>
<accession>A0A917RL10</accession>
<dbReference type="SUPFAM" id="SSF53850">
    <property type="entry name" value="Periplasmic binding protein-like II"/>
    <property type="match status" value="1"/>
</dbReference>
<dbReference type="InterPro" id="IPR006311">
    <property type="entry name" value="TAT_signal"/>
</dbReference>
<gene>
    <name evidence="3" type="ORF">GCM10011588_27580</name>
</gene>
<dbReference type="PANTHER" id="PTHR30024:SF42">
    <property type="entry name" value="ALIPHATIC SULFONATES-BINDING PROTEIN-RELATED"/>
    <property type="match status" value="1"/>
</dbReference>